<accession>A0ABY5L999</accession>
<evidence type="ECO:0000313" key="1">
    <source>
        <dbReference type="EMBL" id="UUL82556.1"/>
    </source>
</evidence>
<dbReference type="EMBL" id="CP101740">
    <property type="protein sequence ID" value="UUL82556.1"/>
    <property type="molecule type" value="Genomic_DNA"/>
</dbReference>
<evidence type="ECO:0000313" key="2">
    <source>
        <dbReference type="Proteomes" id="UP001058533"/>
    </source>
</evidence>
<keyword evidence="2" id="KW-1185">Reference proteome</keyword>
<organism evidence="1 2">
    <name type="scientific">Sphingomonas qomolangmaensis</name>
    <dbReference type="NCBI Taxonomy" id="2918765"/>
    <lineage>
        <taxon>Bacteria</taxon>
        <taxon>Pseudomonadati</taxon>
        <taxon>Pseudomonadota</taxon>
        <taxon>Alphaproteobacteria</taxon>
        <taxon>Sphingomonadales</taxon>
        <taxon>Sphingomonadaceae</taxon>
        <taxon>Sphingomonas</taxon>
    </lineage>
</organism>
<name>A0ABY5L999_9SPHN</name>
<dbReference type="Proteomes" id="UP001058533">
    <property type="component" value="Chromosome"/>
</dbReference>
<protein>
    <submittedName>
        <fullName evidence="1">Uncharacterized protein</fullName>
    </submittedName>
</protein>
<reference evidence="1" key="1">
    <citation type="submission" date="2022-07" db="EMBL/GenBank/DDBJ databases">
        <title>Sphingomonas sp. nov., a novel bacterium isolated from the north slope of the Mount Everest.</title>
        <authorList>
            <person name="Cui X."/>
            <person name="Liu Y."/>
        </authorList>
    </citation>
    <scope>NUCLEOTIDE SEQUENCE</scope>
    <source>
        <strain evidence="1">S5-59</strain>
    </source>
</reference>
<gene>
    <name evidence="1" type="ORF">NMP03_15520</name>
</gene>
<dbReference type="RefSeq" id="WP_256506394.1">
    <property type="nucleotide sequence ID" value="NZ_CP101740.1"/>
</dbReference>
<proteinExistence type="predicted"/>
<sequence length="57" mass="6141">MHRVAATALYGACAPPGRVPRPGLGGDDRWRMLMWTARWRAGAVWPLPVSGMAVAPV</sequence>